<dbReference type="SUPFAM" id="SSF56235">
    <property type="entry name" value="N-terminal nucleophile aminohydrolases (Ntn hydrolases)"/>
    <property type="match status" value="1"/>
</dbReference>
<dbReference type="Proteomes" id="UP000597762">
    <property type="component" value="Unassembled WGS sequence"/>
</dbReference>
<accession>A0A812DUZ2</accession>
<evidence type="ECO:0000313" key="5">
    <source>
        <dbReference type="Proteomes" id="UP000597762"/>
    </source>
</evidence>
<dbReference type="OrthoDB" id="77601at2759"/>
<dbReference type="Gene3D" id="3.60.20.30">
    <property type="entry name" value="(Glycosyl)asparaginase"/>
    <property type="match status" value="1"/>
</dbReference>
<dbReference type="InterPro" id="IPR037464">
    <property type="entry name" value="Taspase1"/>
</dbReference>
<sequence>MALRPFVTVHAGAGFHSVAKEADYVAICKAACERGLSVLGSNVPALDAVVAVMMCLENATCTNAGTGSNLTLYGTVECDASVMDGRTTAFGAVGAVPGIKNPVCLAKRLIEVQAEGLSLGRIPPSLLVGQGALDWAIQQGFSSVAGSELVTESSDKTYRKYKKRLLRLHFDQESRKACKSIKAPSSWQEDTTQTFDNDIFCNSSRHVAVDEAGNPKRQKVNSLLSEDDDVSFGPLQATPSVNPQEKLLPNHLLSENFLSDRPIDCSTTDDSNTDRGNFSLEANLSKHLDTVGAMCVDSHGNIACAVSSGGIALKQPGRLGSAASFGAGCWALNQNVNTPGIGVVTSGTGEHLIRTNFAKEFADSQVSSEFAYKQCMLPFPLLHSSYGLLPFSRCLLSFFSLHLIFFIFSCCLPSSLLKLPSFHSHVAFLSLSPCCLLPTLFKLPFFDSHVTFLPSSLFILPSFNSLRITVKDARKSMNHNPNDLNKRYEAIPILKEASKFLGEYKNKMTKARLGVREANQIRELEEWAMLNVNNIERMLEPYLVAAYNRTRSFSDDVGVTDRFTGFRQNLTRGSKKPFVYEPSWLRDKVLKTTPKDPDSVLFGYHPERLGNQLMLPPITHNVNISSAHGVPAFRHYDIASEEEGGSCIYGGPIEKLNATVEKKTGILGTNLRIGGILPPERVTRGYLTIDSLYPGNTAEYNENIPCKSQLMNLALDKSRDTKQLQERPESVSFNKPQDLETIQKSVGLDPNPNFSTEYKSNYKKPFDDFPGGNFVINPSPNLYLNGRSYLPTESIELTTEYQTRFNWPDKHNMYRLPWLNYSC</sequence>
<dbReference type="PANTHER" id="PTHR10188">
    <property type="entry name" value="L-ASPARAGINASE"/>
    <property type="match status" value="1"/>
</dbReference>
<keyword evidence="4" id="KW-0378">Hydrolase</keyword>
<feature type="site" description="Cleavage; by autolysis" evidence="3">
    <location>
        <begin position="289"/>
        <end position="290"/>
    </location>
</feature>
<protein>
    <submittedName>
        <fullName evidence="4">TASP1</fullName>
        <ecNumber evidence="4">3.4.25.-</ecNumber>
    </submittedName>
</protein>
<reference evidence="4" key="1">
    <citation type="submission" date="2021-01" db="EMBL/GenBank/DDBJ databases">
        <authorList>
            <person name="Li R."/>
            <person name="Bekaert M."/>
        </authorList>
    </citation>
    <scope>NUCLEOTIDE SEQUENCE</scope>
    <source>
        <strain evidence="4">Farmed</strain>
    </source>
</reference>
<dbReference type="PANTHER" id="PTHR10188:SF8">
    <property type="entry name" value="THREONINE ASPARTASE 1"/>
    <property type="match status" value="1"/>
</dbReference>
<name>A0A812DUZ2_ACAPH</name>
<dbReference type="InterPro" id="IPR000246">
    <property type="entry name" value="Peptidase_T2"/>
</dbReference>
<evidence type="ECO:0000256" key="3">
    <source>
        <dbReference type="PIRSR" id="PIRSR600246-3"/>
    </source>
</evidence>
<proteinExistence type="inferred from homology"/>
<dbReference type="InterPro" id="IPR029055">
    <property type="entry name" value="Ntn_hydrolases_N"/>
</dbReference>
<keyword evidence="5" id="KW-1185">Reference proteome</keyword>
<dbReference type="GO" id="GO:0004298">
    <property type="term" value="F:threonine-type endopeptidase activity"/>
    <property type="evidence" value="ECO:0007669"/>
    <property type="project" value="InterPro"/>
</dbReference>
<gene>
    <name evidence="4" type="ORF">SPHA_60939</name>
</gene>
<dbReference type="Pfam" id="PF01112">
    <property type="entry name" value="Asparaginase_2"/>
    <property type="match status" value="2"/>
</dbReference>
<dbReference type="EC" id="3.4.25.-" evidence="4"/>
<comment type="caution">
    <text evidence="4">The sequence shown here is derived from an EMBL/GenBank/DDBJ whole genome shotgun (WGS) entry which is preliminary data.</text>
</comment>
<organism evidence="4 5">
    <name type="scientific">Acanthosepion pharaonis</name>
    <name type="common">Pharaoh cuttlefish</name>
    <name type="synonym">Sepia pharaonis</name>
    <dbReference type="NCBI Taxonomy" id="158019"/>
    <lineage>
        <taxon>Eukaryota</taxon>
        <taxon>Metazoa</taxon>
        <taxon>Spiralia</taxon>
        <taxon>Lophotrochozoa</taxon>
        <taxon>Mollusca</taxon>
        <taxon>Cephalopoda</taxon>
        <taxon>Coleoidea</taxon>
        <taxon>Decapodiformes</taxon>
        <taxon>Sepiida</taxon>
        <taxon>Sepiina</taxon>
        <taxon>Sepiidae</taxon>
        <taxon>Acanthosepion</taxon>
    </lineage>
</organism>
<evidence type="ECO:0000313" key="4">
    <source>
        <dbReference type="EMBL" id="CAE1309182.1"/>
    </source>
</evidence>
<dbReference type="GO" id="GO:0005737">
    <property type="term" value="C:cytoplasm"/>
    <property type="evidence" value="ECO:0007669"/>
    <property type="project" value="TreeGrafter"/>
</dbReference>
<feature type="active site" description="Nucleophile" evidence="2">
    <location>
        <position position="290"/>
    </location>
</feature>
<dbReference type="CDD" id="cd04514">
    <property type="entry name" value="Taspase1_like"/>
    <property type="match status" value="1"/>
</dbReference>
<dbReference type="EMBL" id="CAHIKZ030004269">
    <property type="protein sequence ID" value="CAE1309182.1"/>
    <property type="molecule type" value="Genomic_DNA"/>
</dbReference>
<dbReference type="AlphaFoldDB" id="A0A812DUZ2"/>
<evidence type="ECO:0000256" key="2">
    <source>
        <dbReference type="PIRSR" id="PIRSR600246-1"/>
    </source>
</evidence>
<comment type="similarity">
    <text evidence="1">Belongs to the Ntn-hydrolase family.</text>
</comment>
<dbReference type="GO" id="GO:0051604">
    <property type="term" value="P:protein maturation"/>
    <property type="evidence" value="ECO:0007669"/>
    <property type="project" value="TreeGrafter"/>
</dbReference>
<evidence type="ECO:0000256" key="1">
    <source>
        <dbReference type="ARBA" id="ARBA00010872"/>
    </source>
</evidence>